<dbReference type="EMBL" id="DF968183">
    <property type="protein sequence ID" value="GAP44332.1"/>
    <property type="molecule type" value="Genomic_DNA"/>
</dbReference>
<keyword evidence="1" id="KW-1133">Transmembrane helix</keyword>
<reference evidence="3" key="1">
    <citation type="journal article" date="2015" name="Genome Announc.">
        <title>Draft Genome Sequence of Bacteroidales Strain TBC1, a Novel Isolate from a Methanogenic Wastewater Treatment System.</title>
        <authorList>
            <person name="Tourlousse D.M."/>
            <person name="Matsuura N."/>
            <person name="Sun L."/>
            <person name="Toyonaga M."/>
            <person name="Kuroda K."/>
            <person name="Ohashi A."/>
            <person name="Cruz R."/>
            <person name="Yamaguchi T."/>
            <person name="Sekiguchi Y."/>
        </authorList>
    </citation>
    <scope>NUCLEOTIDE SEQUENCE [LARGE SCALE GENOMIC DNA]</scope>
    <source>
        <strain evidence="3">TBC1</strain>
    </source>
</reference>
<keyword evidence="1" id="KW-0472">Membrane</keyword>
<dbReference type="Proteomes" id="UP000053091">
    <property type="component" value="Unassembled WGS sequence"/>
</dbReference>
<dbReference type="STRING" id="1678841.TBC1_12133"/>
<dbReference type="InterPro" id="IPR013830">
    <property type="entry name" value="SGNH_hydro"/>
</dbReference>
<evidence type="ECO:0000313" key="3">
    <source>
        <dbReference type="EMBL" id="GAP44332.1"/>
    </source>
</evidence>
<dbReference type="InterPro" id="IPR051532">
    <property type="entry name" value="Ester_Hydrolysis_Enzymes"/>
</dbReference>
<evidence type="ECO:0000313" key="4">
    <source>
        <dbReference type="Proteomes" id="UP000053091"/>
    </source>
</evidence>
<accession>A0A0S7BTW4</accession>
<dbReference type="Gene3D" id="3.40.50.1110">
    <property type="entry name" value="SGNH hydrolase"/>
    <property type="match status" value="1"/>
</dbReference>
<dbReference type="RefSeq" id="WP_062043444.1">
    <property type="nucleotide sequence ID" value="NZ_DF968183.1"/>
</dbReference>
<dbReference type="GO" id="GO:0004622">
    <property type="term" value="F:phosphatidylcholine lysophospholipase activity"/>
    <property type="evidence" value="ECO:0007669"/>
    <property type="project" value="TreeGrafter"/>
</dbReference>
<feature type="transmembrane region" description="Helical" evidence="1">
    <location>
        <begin position="12"/>
        <end position="32"/>
    </location>
</feature>
<name>A0A0S7BTW4_9BACT</name>
<dbReference type="PANTHER" id="PTHR30383">
    <property type="entry name" value="THIOESTERASE 1/PROTEASE 1/LYSOPHOSPHOLIPASE L1"/>
    <property type="match status" value="1"/>
</dbReference>
<protein>
    <submittedName>
        <fullName evidence="3">Lysophospholipase L1</fullName>
    </submittedName>
</protein>
<dbReference type="PANTHER" id="PTHR30383:SF5">
    <property type="entry name" value="SGNH HYDROLASE-TYPE ESTERASE DOMAIN-CONTAINING PROTEIN"/>
    <property type="match status" value="1"/>
</dbReference>
<feature type="domain" description="SGNH hydrolase-type esterase" evidence="2">
    <location>
        <begin position="85"/>
        <end position="233"/>
    </location>
</feature>
<dbReference type="OrthoDB" id="9805821at2"/>
<keyword evidence="4" id="KW-1185">Reference proteome</keyword>
<dbReference type="AlphaFoldDB" id="A0A0S7BTW4"/>
<gene>
    <name evidence="3" type="ORF">TBC1_12133</name>
</gene>
<dbReference type="SUPFAM" id="SSF52266">
    <property type="entry name" value="SGNH hydrolase"/>
    <property type="match status" value="1"/>
</dbReference>
<sequence length="252" mass="28802">MSTKSNIRIIKFLLWVSLAMNALMLLVLANHVEKKGGISYLRKKFTHQSYSENSYEGFYYKMKTGTFREMPADSNAIIILGNCIADYCDWAEMLSNPLVKNRGIGGDDIIGIYNRVNQITEARPSKIIFMLDPKDLTFRRSVDTISFYYEQIIRSIRHKCPDAGILCVSMIPVNNAWISNDFIAGINERIRVIARENNADFIDVNHILCTRTNRLDSLYSFDGEHLNGKGYKLLSGVIRQFIDGREITLPVD</sequence>
<proteinExistence type="predicted"/>
<evidence type="ECO:0000256" key="1">
    <source>
        <dbReference type="SAM" id="Phobius"/>
    </source>
</evidence>
<evidence type="ECO:0000259" key="2">
    <source>
        <dbReference type="Pfam" id="PF13472"/>
    </source>
</evidence>
<dbReference type="InterPro" id="IPR036514">
    <property type="entry name" value="SGNH_hydro_sf"/>
</dbReference>
<dbReference type="Pfam" id="PF13472">
    <property type="entry name" value="Lipase_GDSL_2"/>
    <property type="match status" value="1"/>
</dbReference>
<keyword evidence="1" id="KW-0812">Transmembrane</keyword>
<organism evidence="3">
    <name type="scientific">Lentimicrobium saccharophilum</name>
    <dbReference type="NCBI Taxonomy" id="1678841"/>
    <lineage>
        <taxon>Bacteria</taxon>
        <taxon>Pseudomonadati</taxon>
        <taxon>Bacteroidota</taxon>
        <taxon>Bacteroidia</taxon>
        <taxon>Bacteroidales</taxon>
        <taxon>Lentimicrobiaceae</taxon>
        <taxon>Lentimicrobium</taxon>
    </lineage>
</organism>